<keyword evidence="2" id="KW-1185">Reference proteome</keyword>
<dbReference type="EMBL" id="AHAM01000208">
    <property type="protein sequence ID" value="EHK54468.1"/>
    <property type="molecule type" value="Genomic_DNA"/>
</dbReference>
<reference evidence="1 2" key="1">
    <citation type="journal article" date="2012" name="J. Bacteriol.">
        <title>Draft Genome Sequence of Mesorhizobium alhagi CCNWXJ12-2T, a Novel Salt-Resistant Species Isolated from the Desert of Northwestern China.</title>
        <authorList>
            <person name="Zhou M."/>
            <person name="Chen W."/>
            <person name="Chen H."/>
            <person name="Wei G."/>
        </authorList>
    </citation>
    <scope>NUCLEOTIDE SEQUENCE [LARGE SCALE GENOMIC DNA]</scope>
    <source>
        <strain evidence="1 2">CCNWXJ12-2</strain>
    </source>
</reference>
<evidence type="ECO:0000313" key="1">
    <source>
        <dbReference type="EMBL" id="EHK54468.1"/>
    </source>
</evidence>
<dbReference type="Proteomes" id="UP000003250">
    <property type="component" value="Unassembled WGS sequence"/>
</dbReference>
<proteinExistence type="predicted"/>
<sequence length="41" mass="4450">MRGSPNGRTCPLSRNLPTVSRAAILFEARTEIEGVQHPSLS</sequence>
<gene>
    <name evidence="1" type="ORF">MAXJ12_24767</name>
</gene>
<accession>H0HXQ4</accession>
<evidence type="ECO:0000313" key="2">
    <source>
        <dbReference type="Proteomes" id="UP000003250"/>
    </source>
</evidence>
<protein>
    <submittedName>
        <fullName evidence="1">Uncharacterized protein</fullName>
    </submittedName>
</protein>
<name>H0HXQ4_9HYPH</name>
<organism evidence="1 2">
    <name type="scientific">Mesorhizobium alhagi CCNWXJ12-2</name>
    <dbReference type="NCBI Taxonomy" id="1107882"/>
    <lineage>
        <taxon>Bacteria</taxon>
        <taxon>Pseudomonadati</taxon>
        <taxon>Pseudomonadota</taxon>
        <taxon>Alphaproteobacteria</taxon>
        <taxon>Hyphomicrobiales</taxon>
        <taxon>Phyllobacteriaceae</taxon>
        <taxon>Allomesorhizobium</taxon>
    </lineage>
</organism>
<dbReference type="AlphaFoldDB" id="H0HXQ4"/>
<dbReference type="PATRIC" id="fig|1107882.3.peg.4806"/>